<keyword evidence="4" id="KW-1185">Reference proteome</keyword>
<gene>
    <name evidence="3" type="ORF">PGB27_21710</name>
</gene>
<evidence type="ECO:0008006" key="5">
    <source>
        <dbReference type="Google" id="ProtNLM"/>
    </source>
</evidence>
<feature type="compositionally biased region" description="Basic residues" evidence="1">
    <location>
        <begin position="9"/>
        <end position="19"/>
    </location>
</feature>
<dbReference type="EMBL" id="JAQZAO010000010">
    <property type="protein sequence ID" value="MDD7967968.1"/>
    <property type="molecule type" value="Genomic_DNA"/>
</dbReference>
<feature type="transmembrane region" description="Helical" evidence="2">
    <location>
        <begin position="106"/>
        <end position="125"/>
    </location>
</feature>
<evidence type="ECO:0000313" key="4">
    <source>
        <dbReference type="Proteomes" id="UP001300763"/>
    </source>
</evidence>
<proteinExistence type="predicted"/>
<accession>A0ABT5T200</accession>
<keyword evidence="2" id="KW-0812">Transmembrane</keyword>
<name>A0ABT5T200_9PSEU</name>
<organism evidence="3 4">
    <name type="scientific">Actinomycetospora lemnae</name>
    <dbReference type="NCBI Taxonomy" id="3019891"/>
    <lineage>
        <taxon>Bacteria</taxon>
        <taxon>Bacillati</taxon>
        <taxon>Actinomycetota</taxon>
        <taxon>Actinomycetes</taxon>
        <taxon>Pseudonocardiales</taxon>
        <taxon>Pseudonocardiaceae</taxon>
        <taxon>Actinomycetospora</taxon>
    </lineage>
</organism>
<sequence>MTTSTARAAYRRGRARPGRRPAGPWTTAARLAFGGFFLAMAAYNAVVVAPHATDAYRGVAAVAWPGVDRLVLDLVVPWATPLAVALVVFEVGVAVLVLSAGRAVRVGLVAAVVFMIALAPLMSWYELANVPLVALALVLLTREHDRGLLAVLRGSPRP</sequence>
<feature type="transmembrane region" description="Helical" evidence="2">
    <location>
        <begin position="21"/>
        <end position="43"/>
    </location>
</feature>
<protein>
    <recommendedName>
        <fullName evidence="5">DoxX family membrane protein</fullName>
    </recommendedName>
</protein>
<comment type="caution">
    <text evidence="3">The sequence shown here is derived from an EMBL/GenBank/DDBJ whole genome shotgun (WGS) entry which is preliminary data.</text>
</comment>
<dbReference type="Proteomes" id="UP001300763">
    <property type="component" value="Unassembled WGS sequence"/>
</dbReference>
<evidence type="ECO:0000256" key="2">
    <source>
        <dbReference type="SAM" id="Phobius"/>
    </source>
</evidence>
<feature type="transmembrane region" description="Helical" evidence="2">
    <location>
        <begin position="78"/>
        <end position="99"/>
    </location>
</feature>
<evidence type="ECO:0000313" key="3">
    <source>
        <dbReference type="EMBL" id="MDD7967968.1"/>
    </source>
</evidence>
<keyword evidence="2" id="KW-1133">Transmembrane helix</keyword>
<keyword evidence="2" id="KW-0472">Membrane</keyword>
<feature type="region of interest" description="Disordered" evidence="1">
    <location>
        <begin position="1"/>
        <end position="22"/>
    </location>
</feature>
<reference evidence="3 4" key="1">
    <citation type="submission" date="2023-02" db="EMBL/GenBank/DDBJ databases">
        <title>Genome sequencing required for Actinomycetospora new species description.</title>
        <authorList>
            <person name="Saimee Y."/>
            <person name="Duangmal K."/>
        </authorList>
    </citation>
    <scope>NUCLEOTIDE SEQUENCE [LARGE SCALE GENOMIC DNA]</scope>
    <source>
        <strain evidence="3 4">DW7H6</strain>
    </source>
</reference>
<dbReference type="RefSeq" id="WP_274202500.1">
    <property type="nucleotide sequence ID" value="NZ_JAQZAO010000010.1"/>
</dbReference>
<evidence type="ECO:0000256" key="1">
    <source>
        <dbReference type="SAM" id="MobiDB-lite"/>
    </source>
</evidence>